<organism evidence="1 2">
    <name type="scientific">Pseudoalteromonas gelatinilytica</name>
    <dbReference type="NCBI Taxonomy" id="1703256"/>
    <lineage>
        <taxon>Bacteria</taxon>
        <taxon>Pseudomonadati</taxon>
        <taxon>Pseudomonadota</taxon>
        <taxon>Gammaproteobacteria</taxon>
        <taxon>Alteromonadales</taxon>
        <taxon>Pseudoalteromonadaceae</taxon>
        <taxon>Pseudoalteromonas</taxon>
    </lineage>
</organism>
<evidence type="ECO:0000313" key="1">
    <source>
        <dbReference type="EMBL" id="RJF32619.1"/>
    </source>
</evidence>
<reference evidence="1 2" key="1">
    <citation type="submission" date="2018-09" db="EMBL/GenBank/DDBJ databases">
        <title>Identification of marine bacteria producing industrial enzymes.</title>
        <authorList>
            <person name="Cheng T.H."/>
            <person name="Saidin J."/>
            <person name="Muhd D.D."/>
            <person name="Isa M.N.M."/>
            <person name="Bakar M.F.A."/>
            <person name="Ismail N."/>
        </authorList>
    </citation>
    <scope>NUCLEOTIDE SEQUENCE [LARGE SCALE GENOMIC DNA]</scope>
    <source>
        <strain evidence="1 2">MNAD 1.6</strain>
    </source>
</reference>
<gene>
    <name evidence="1" type="ORF">D4741_19600</name>
</gene>
<accession>A0A3A3EEB0</accession>
<sequence>MSPDCGLKTQIVLHSSCTKPRLKLQQRVNWVVGWVERSETQHRAISFQPSAISRAEEVLGAASPSGSL</sequence>
<comment type="caution">
    <text evidence="1">The sequence shown here is derived from an EMBL/GenBank/DDBJ whole genome shotgun (WGS) entry which is preliminary data.</text>
</comment>
<dbReference type="Proteomes" id="UP000265938">
    <property type="component" value="Unassembled WGS sequence"/>
</dbReference>
<name>A0A3A3EEB0_9GAMM</name>
<protein>
    <submittedName>
        <fullName evidence="1">Uncharacterized protein</fullName>
    </submittedName>
</protein>
<proteinExistence type="predicted"/>
<dbReference type="EMBL" id="QYSE01000007">
    <property type="protein sequence ID" value="RJF32619.1"/>
    <property type="molecule type" value="Genomic_DNA"/>
</dbReference>
<evidence type="ECO:0000313" key="2">
    <source>
        <dbReference type="Proteomes" id="UP000265938"/>
    </source>
</evidence>
<dbReference type="AlphaFoldDB" id="A0A3A3EEB0"/>